<dbReference type="InterPro" id="IPR001789">
    <property type="entry name" value="Sig_transdc_resp-reg_receiver"/>
</dbReference>
<feature type="region of interest" description="Disordered" evidence="2">
    <location>
        <begin position="126"/>
        <end position="159"/>
    </location>
</feature>
<keyword evidence="1" id="KW-0597">Phosphoprotein</keyword>
<dbReference type="Pfam" id="PF00072">
    <property type="entry name" value="Response_reg"/>
    <property type="match status" value="1"/>
</dbReference>
<sequence>MLRAYILDNQAVARNLLATVLTNGGHEVVGDGNNSATNIARMVKLQPQIVCVDIGEPDQAGLALLESLRTQLPKALIFLVSAKIDAETIQAAQSRGVVGFIVKPFNAVAVLMSIRNTILRIATQSRAKQKAVEPNEADSLASPTISEDAVPDANPSPSE</sequence>
<dbReference type="SUPFAM" id="SSF52172">
    <property type="entry name" value="CheY-like"/>
    <property type="match status" value="1"/>
</dbReference>
<dbReference type="Proteomes" id="UP000627446">
    <property type="component" value="Unassembled WGS sequence"/>
</dbReference>
<dbReference type="GO" id="GO:0000160">
    <property type="term" value="P:phosphorelay signal transduction system"/>
    <property type="evidence" value="ECO:0007669"/>
    <property type="project" value="InterPro"/>
</dbReference>
<evidence type="ECO:0000259" key="3">
    <source>
        <dbReference type="PROSITE" id="PS50110"/>
    </source>
</evidence>
<feature type="domain" description="Response regulatory" evidence="3">
    <location>
        <begin position="3"/>
        <end position="118"/>
    </location>
</feature>
<dbReference type="SMART" id="SM00448">
    <property type="entry name" value="REC"/>
    <property type="match status" value="1"/>
</dbReference>
<evidence type="ECO:0000256" key="2">
    <source>
        <dbReference type="SAM" id="MobiDB-lite"/>
    </source>
</evidence>
<dbReference type="EMBL" id="JACOFZ010000010">
    <property type="protein sequence ID" value="MBC3883120.1"/>
    <property type="molecule type" value="Genomic_DNA"/>
</dbReference>
<comment type="caution">
    <text evidence="4">The sequence shown here is derived from an EMBL/GenBank/DDBJ whole genome shotgun (WGS) entry which is preliminary data.</text>
</comment>
<accession>A0A923HP44</accession>
<evidence type="ECO:0000256" key="1">
    <source>
        <dbReference type="PROSITE-ProRule" id="PRU00169"/>
    </source>
</evidence>
<dbReference type="PROSITE" id="PS50110">
    <property type="entry name" value="RESPONSE_REGULATORY"/>
    <property type="match status" value="1"/>
</dbReference>
<protein>
    <submittedName>
        <fullName evidence="4">Response regulator</fullName>
    </submittedName>
</protein>
<dbReference type="InterPro" id="IPR011006">
    <property type="entry name" value="CheY-like_superfamily"/>
</dbReference>
<dbReference type="Gene3D" id="3.40.50.2300">
    <property type="match status" value="1"/>
</dbReference>
<dbReference type="PANTHER" id="PTHR45566">
    <property type="entry name" value="HTH-TYPE TRANSCRIPTIONAL REGULATOR YHJB-RELATED"/>
    <property type="match status" value="1"/>
</dbReference>
<feature type="modified residue" description="4-aspartylphosphate" evidence="1">
    <location>
        <position position="53"/>
    </location>
</feature>
<dbReference type="InterPro" id="IPR051015">
    <property type="entry name" value="EvgA-like"/>
</dbReference>
<dbReference type="AlphaFoldDB" id="A0A923HP44"/>
<evidence type="ECO:0000313" key="4">
    <source>
        <dbReference type="EMBL" id="MBC3883120.1"/>
    </source>
</evidence>
<name>A0A923HP44_9BURK</name>
<proteinExistence type="predicted"/>
<dbReference type="PANTHER" id="PTHR45566:SF1">
    <property type="entry name" value="HTH-TYPE TRANSCRIPTIONAL REGULATOR YHJB-RELATED"/>
    <property type="match status" value="1"/>
</dbReference>
<reference evidence="4" key="1">
    <citation type="submission" date="2020-08" db="EMBL/GenBank/DDBJ databases">
        <title>Novel species isolated from subtropical streams in China.</title>
        <authorList>
            <person name="Lu H."/>
        </authorList>
    </citation>
    <scope>NUCLEOTIDE SEQUENCE</scope>
    <source>
        <strain evidence="4">LX22W</strain>
    </source>
</reference>
<organism evidence="4 5">
    <name type="scientific">Undibacterium nitidum</name>
    <dbReference type="NCBI Taxonomy" id="2762298"/>
    <lineage>
        <taxon>Bacteria</taxon>
        <taxon>Pseudomonadati</taxon>
        <taxon>Pseudomonadota</taxon>
        <taxon>Betaproteobacteria</taxon>
        <taxon>Burkholderiales</taxon>
        <taxon>Oxalobacteraceae</taxon>
        <taxon>Undibacterium</taxon>
    </lineage>
</organism>
<keyword evidence="5" id="KW-1185">Reference proteome</keyword>
<gene>
    <name evidence="4" type="ORF">H8K36_17125</name>
</gene>
<evidence type="ECO:0000313" key="5">
    <source>
        <dbReference type="Proteomes" id="UP000627446"/>
    </source>
</evidence>